<evidence type="ECO:0008006" key="3">
    <source>
        <dbReference type="Google" id="ProtNLM"/>
    </source>
</evidence>
<sequence>MYTVDNHIKNEKYSGLNTHKLAKTETLEVIAISLEKDAVFPEHVSPKEAQLVVLEGDIDFHINHTVYNLTQFQHFDFPKEIKHWVRANENTKFLIIR</sequence>
<reference evidence="1" key="1">
    <citation type="submission" date="2020-01" db="EMBL/GenBank/DDBJ databases">
        <title>Muricauda ochracea sp. nov., isolated from a tidal flat of Garorim bay in Korea.</title>
        <authorList>
            <person name="Kim D."/>
            <person name="Yoo Y."/>
            <person name="Kim J.-J."/>
        </authorList>
    </citation>
    <scope>NUCLEOTIDE SEQUENCE</scope>
    <source>
        <strain evidence="1">JGD-17</strain>
    </source>
</reference>
<dbReference type="EMBL" id="JAAABI010000005">
    <property type="protein sequence ID" value="NAY92847.1"/>
    <property type="molecule type" value="Genomic_DNA"/>
</dbReference>
<keyword evidence="2" id="KW-1185">Reference proteome</keyword>
<protein>
    <recommendedName>
        <fullName evidence="3">Cupin domain-containing protein</fullName>
    </recommendedName>
</protein>
<gene>
    <name evidence="1" type="ORF">GTQ34_13065</name>
</gene>
<comment type="caution">
    <text evidence="1">The sequence shown here is derived from an EMBL/GenBank/DDBJ whole genome shotgun (WGS) entry which is preliminary data.</text>
</comment>
<evidence type="ECO:0000313" key="1">
    <source>
        <dbReference type="EMBL" id="NAY92847.1"/>
    </source>
</evidence>
<proteinExistence type="predicted"/>
<dbReference type="Gene3D" id="2.60.120.10">
    <property type="entry name" value="Jelly Rolls"/>
    <property type="match status" value="1"/>
</dbReference>
<organism evidence="1 2">
    <name type="scientific">Flagellimonas ochracea</name>
    <dbReference type="NCBI Taxonomy" id="2696472"/>
    <lineage>
        <taxon>Bacteria</taxon>
        <taxon>Pseudomonadati</taxon>
        <taxon>Bacteroidota</taxon>
        <taxon>Flavobacteriia</taxon>
        <taxon>Flavobacteriales</taxon>
        <taxon>Flavobacteriaceae</taxon>
        <taxon>Flagellimonas</taxon>
    </lineage>
</organism>
<dbReference type="AlphaFoldDB" id="A0A964TDD7"/>
<name>A0A964TDD7_9FLAO</name>
<dbReference type="Proteomes" id="UP000667650">
    <property type="component" value="Unassembled WGS sequence"/>
</dbReference>
<dbReference type="RefSeq" id="WP_166524268.1">
    <property type="nucleotide sequence ID" value="NZ_JAAABI010000005.1"/>
</dbReference>
<dbReference type="SUPFAM" id="SSF51182">
    <property type="entry name" value="RmlC-like cupins"/>
    <property type="match status" value="1"/>
</dbReference>
<accession>A0A964TDD7</accession>
<dbReference type="InterPro" id="IPR014710">
    <property type="entry name" value="RmlC-like_jellyroll"/>
</dbReference>
<evidence type="ECO:0000313" key="2">
    <source>
        <dbReference type="Proteomes" id="UP000667650"/>
    </source>
</evidence>
<dbReference type="InterPro" id="IPR011051">
    <property type="entry name" value="RmlC_Cupin_sf"/>
</dbReference>